<name>H8L491_FRAAD</name>
<evidence type="ECO:0000313" key="1">
    <source>
        <dbReference type="EMBL" id="AFC84924.1"/>
    </source>
</evidence>
<dbReference type="KEGG" id="fau:Fraau_0437"/>
<keyword evidence="2" id="KW-1185">Reference proteome</keyword>
<proteinExistence type="predicted"/>
<dbReference type="RefSeq" id="WP_014401930.1">
    <property type="nucleotide sequence ID" value="NC_017033.1"/>
</dbReference>
<organism evidence="1 2">
    <name type="scientific">Frateuria aurantia (strain ATCC 33424 / DSM 6220 / KCTC 2777 / LMG 1558 / NBRC 3245 / NCIMB 13370)</name>
    <name type="common">Acetobacter aurantius</name>
    <dbReference type="NCBI Taxonomy" id="767434"/>
    <lineage>
        <taxon>Bacteria</taxon>
        <taxon>Pseudomonadati</taxon>
        <taxon>Pseudomonadota</taxon>
        <taxon>Gammaproteobacteria</taxon>
        <taxon>Lysobacterales</taxon>
        <taxon>Rhodanobacteraceae</taxon>
        <taxon>Frateuria</taxon>
    </lineage>
</organism>
<accession>H8L491</accession>
<dbReference type="HOGENOM" id="CLU_3153112_0_0_6"/>
<protein>
    <submittedName>
        <fullName evidence="1">Uncharacterized protein</fullName>
    </submittedName>
</protein>
<sequence>MPVTSEQAKSYLAMKDLLKTGQPISKIRLTDNFINGVHIPDARVCRMT</sequence>
<reference evidence="1" key="1">
    <citation type="submission" date="2012-02" db="EMBL/GenBank/DDBJ databases">
        <title>The complete genome of Frateuria aurantia DSM 6220.</title>
        <authorList>
            <consortium name="US DOE Joint Genome Institute (JGI-PGF)"/>
            <person name="Lucas S."/>
            <person name="Copeland A."/>
            <person name="Lapidus A."/>
            <person name="Glavina del Rio T."/>
            <person name="Dalin E."/>
            <person name="Tice H."/>
            <person name="Bruce D."/>
            <person name="Goodwin L."/>
            <person name="Pitluck S."/>
            <person name="Peters L."/>
            <person name="Ovchinnikova G."/>
            <person name="Teshima H."/>
            <person name="Kyrpides N."/>
            <person name="Mavromatis K."/>
            <person name="Ivanova N."/>
            <person name="Brettin T."/>
            <person name="Detter J.C."/>
            <person name="Han C."/>
            <person name="Larimer F."/>
            <person name="Land M."/>
            <person name="Hauser L."/>
            <person name="Markowitz V."/>
            <person name="Cheng J.-F."/>
            <person name="Hugenholtz P."/>
            <person name="Woyke T."/>
            <person name="Wu D."/>
            <person name="Brambilla E."/>
            <person name="Klenk H.-P."/>
            <person name="Eisen J.A."/>
        </authorList>
    </citation>
    <scope>NUCLEOTIDE SEQUENCE</scope>
    <source>
        <strain evidence="1">DSM 6220</strain>
    </source>
</reference>
<gene>
    <name evidence="1" type="ordered locus">Fraau_0437</name>
</gene>
<evidence type="ECO:0000313" key="2">
    <source>
        <dbReference type="Proteomes" id="UP000005234"/>
    </source>
</evidence>
<dbReference type="EMBL" id="CP003350">
    <property type="protein sequence ID" value="AFC84924.1"/>
    <property type="molecule type" value="Genomic_DNA"/>
</dbReference>
<dbReference type="AlphaFoldDB" id="H8L491"/>
<dbReference type="Proteomes" id="UP000005234">
    <property type="component" value="Chromosome"/>
</dbReference>